<evidence type="ECO:0000313" key="1">
    <source>
        <dbReference type="EMBL" id="VFA96788.1"/>
    </source>
</evidence>
<proteinExistence type="predicted"/>
<reference evidence="1 2" key="1">
    <citation type="submission" date="2019-02" db="EMBL/GenBank/DDBJ databases">
        <authorList>
            <consortium name="Pathogen Informatics"/>
        </authorList>
    </citation>
    <scope>NUCLEOTIDE SEQUENCE [LARGE SCALE GENOMIC DNA]</scope>
    <source>
        <strain evidence="1 2">3012STDY6756504</strain>
    </source>
</reference>
<dbReference type="Proteomes" id="UP000290439">
    <property type="component" value="Chromosome"/>
</dbReference>
<sequence>MTGPYGPDLVAAGDFPINHDAPLPGTGFFRDELESMLGYHTGCASCPFKSVLMELLDVMNRQDTDFARVPPRLGDSE</sequence>
<name>A0A4U8W5J5_9NOCA</name>
<protein>
    <submittedName>
        <fullName evidence="1">Uncharacterized protein</fullName>
    </submittedName>
</protein>
<organism evidence="1 2">
    <name type="scientific">Nocardia cyriacigeorgica</name>
    <dbReference type="NCBI Taxonomy" id="135487"/>
    <lineage>
        <taxon>Bacteria</taxon>
        <taxon>Bacillati</taxon>
        <taxon>Actinomycetota</taxon>
        <taxon>Actinomycetes</taxon>
        <taxon>Mycobacteriales</taxon>
        <taxon>Nocardiaceae</taxon>
        <taxon>Nocardia</taxon>
    </lineage>
</organism>
<dbReference type="RefSeq" id="WP_130915836.1">
    <property type="nucleotide sequence ID" value="NZ_JADLPK010000011.1"/>
</dbReference>
<gene>
    <name evidence="1" type="ORF">NCTC10797_00543</name>
</gene>
<dbReference type="EMBL" id="LR215973">
    <property type="protein sequence ID" value="VFA96788.1"/>
    <property type="molecule type" value="Genomic_DNA"/>
</dbReference>
<accession>A0A4U8W5J5</accession>
<evidence type="ECO:0000313" key="2">
    <source>
        <dbReference type="Proteomes" id="UP000290439"/>
    </source>
</evidence>
<dbReference type="AlphaFoldDB" id="A0A4U8W5J5"/>